<dbReference type="SMART" id="SM00869">
    <property type="entry name" value="Autotransporter"/>
    <property type="match status" value="1"/>
</dbReference>
<name>A0ABS1IRK0_9GAMM</name>
<gene>
    <name evidence="4" type="ORF">I2494_11725</name>
</gene>
<evidence type="ECO:0000256" key="2">
    <source>
        <dbReference type="SAM" id="SignalP"/>
    </source>
</evidence>
<dbReference type="NCBIfam" id="TIGR01414">
    <property type="entry name" value="autotrans_barl"/>
    <property type="match status" value="1"/>
</dbReference>
<feature type="region of interest" description="Disordered" evidence="1">
    <location>
        <begin position="490"/>
        <end position="539"/>
    </location>
</feature>
<dbReference type="InterPro" id="IPR005546">
    <property type="entry name" value="Autotransporte_beta"/>
</dbReference>
<evidence type="ECO:0000259" key="3">
    <source>
        <dbReference type="PROSITE" id="PS51208"/>
    </source>
</evidence>
<accession>A0ABS1IRK0</accession>
<feature type="compositionally biased region" description="Pro residues" evidence="1">
    <location>
        <begin position="495"/>
        <end position="525"/>
    </location>
</feature>
<comment type="caution">
    <text evidence="4">The sequence shown here is derived from an EMBL/GenBank/DDBJ whole genome shotgun (WGS) entry which is preliminary data.</text>
</comment>
<dbReference type="Pfam" id="PF03212">
    <property type="entry name" value="Pertactin"/>
    <property type="match status" value="1"/>
</dbReference>
<organism evidence="4 5">
    <name type="scientific">Limnobaculum allomyrinae</name>
    <dbReference type="NCBI Taxonomy" id="2791986"/>
    <lineage>
        <taxon>Bacteria</taxon>
        <taxon>Pseudomonadati</taxon>
        <taxon>Pseudomonadota</taxon>
        <taxon>Gammaproteobacteria</taxon>
        <taxon>Enterobacterales</taxon>
        <taxon>Budviciaceae</taxon>
        <taxon>Limnobaculum</taxon>
    </lineage>
</organism>
<dbReference type="PANTHER" id="PTHR35037:SF7">
    <property type="entry name" value="AUTOTRANSPORTER"/>
    <property type="match status" value="1"/>
</dbReference>
<dbReference type="InterPro" id="IPR004899">
    <property type="entry name" value="Pertactin_central"/>
</dbReference>
<sequence>MMIQFRHYIAFTALLSAPLAGNVFAGQPDDFCSSYGCSFDNQTDNVLDFTAHSIFIDNHYWIENYSDSNKRFLVNNLNIKDTNINVEWYDDESDYNELIYVYSDSYGNPGTGGITLDSWDVNITQKINTLFSLESNLNNTSAQKSELISLVNANINVDAHSVFVLRPYSQEDVTVDNIDLYSIVDSTIINNKQHISDNDGTIEQEYLTTRLGSIFTIRSHNDWLDYNQHDLTANLNIVGSTLKAETLAGIELGESSGWVDRNNAFAINLTNSNGQFKNLLTHVGEYLTEGYLDQDEFQVNLDNSVVSAGIYSERHGGLRLTNSSLSLNNGSTFNYLGDCTDTCNRYAMEENENEVIKTPHYDDSYIHQININGGSTFAFSPVGAFKHLYVDEMNSDGTAAIAMNSDVSTLSGDLLDIKQATGKFNVAIQDSGNEPTSQDSLALIYVAKGESGQFLLNDGNGVDIGAYVYDLKSAQSGDRYTWFLGKQSAAVVDPDPTPTPEPTPDPEPGETPDPVPTPDPEPTPEPGTDRPKTSPSTDGVLSMASATQFIFNEELDNLRLRRGDITRNNREGANAWGRVLNSSLRVNGPENSAYKLYRSGMELGGDKAFDIGNDKLMIGLSASMSDNRVKHARGGNSDINAYTAGIYATYVTENNFYIDGLVKYSHFDNELRVKTTNGSQANADYKQNGLGAALEMGYKHQFANSPYGLFAEPYGRMSYLTIEGKSFRFNNGMKAKVDDQKSLLGEIGVSFGAEFALNDKVILSPYIKVAAEHEFISDNDVYINDIHKFTNDYSGTAGKYGVGVNLAVNNHTSVYAEVDYVKGRDIESPMKANIGFRINF</sequence>
<feature type="signal peptide" evidence="2">
    <location>
        <begin position="1"/>
        <end position="25"/>
    </location>
</feature>
<reference evidence="4 5" key="1">
    <citation type="submission" date="2020-11" db="EMBL/GenBank/DDBJ databases">
        <title>Insectihabitans protaetiae gen. nov. sp. nov. and Insectihabitans allomyrinae sp. nov., isolated from larvae of Protaetia brevitarsis seulensis and Allomyrina dichotoma, respectively.</title>
        <authorList>
            <person name="Lee S.D."/>
            <person name="Byeon Y.-S."/>
            <person name="Kim S.-M."/>
            <person name="Yang H.L."/>
            <person name="Kim I.S."/>
        </authorList>
    </citation>
    <scope>NUCLEOTIDE SEQUENCE [LARGE SCALE GENOMIC DNA]</scope>
    <source>
        <strain evidence="4 5">BWR-B9</strain>
    </source>
</reference>
<feature type="domain" description="Autotransporter" evidence="3">
    <location>
        <begin position="568"/>
        <end position="840"/>
    </location>
</feature>
<dbReference type="PROSITE" id="PS51208">
    <property type="entry name" value="AUTOTRANSPORTER"/>
    <property type="match status" value="1"/>
</dbReference>
<feature type="chain" id="PRO_5045285080" evidence="2">
    <location>
        <begin position="26"/>
        <end position="840"/>
    </location>
</feature>
<keyword evidence="2" id="KW-0732">Signal</keyword>
<dbReference type="InterPro" id="IPR051551">
    <property type="entry name" value="Autotransporter_adhesion"/>
</dbReference>
<evidence type="ECO:0000256" key="1">
    <source>
        <dbReference type="SAM" id="MobiDB-lite"/>
    </source>
</evidence>
<dbReference type="EMBL" id="JADRCR010000005">
    <property type="protein sequence ID" value="MBK5144380.1"/>
    <property type="molecule type" value="Genomic_DNA"/>
</dbReference>
<keyword evidence="5" id="KW-1185">Reference proteome</keyword>
<dbReference type="InterPro" id="IPR006315">
    <property type="entry name" value="OM_autotransptr_brl_dom"/>
</dbReference>
<proteinExistence type="predicted"/>
<dbReference type="Pfam" id="PF03797">
    <property type="entry name" value="Autotransporter"/>
    <property type="match status" value="1"/>
</dbReference>
<dbReference type="RefSeq" id="WP_218466841.1">
    <property type="nucleotide sequence ID" value="NZ_JADRCR010000005.1"/>
</dbReference>
<protein>
    <submittedName>
        <fullName evidence="4">Autotransporter outer membrane beta-barrel domain-containing protein</fullName>
    </submittedName>
</protein>
<evidence type="ECO:0000313" key="5">
    <source>
        <dbReference type="Proteomes" id="UP001296921"/>
    </source>
</evidence>
<evidence type="ECO:0000313" key="4">
    <source>
        <dbReference type="EMBL" id="MBK5144380.1"/>
    </source>
</evidence>
<dbReference type="PANTHER" id="PTHR35037">
    <property type="entry name" value="C-TERMINAL REGION OF AIDA-LIKE PROTEIN"/>
    <property type="match status" value="1"/>
</dbReference>
<dbReference type="Proteomes" id="UP001296921">
    <property type="component" value="Unassembled WGS sequence"/>
</dbReference>